<dbReference type="InterPro" id="IPR043380">
    <property type="entry name" value="Gcl-like"/>
</dbReference>
<dbReference type="AlphaFoldDB" id="A0A6J0XWM2"/>
<dbReference type="FunCoup" id="A0A6J0XWM2">
    <property type="interactions" value="9"/>
</dbReference>
<dbReference type="RefSeq" id="XP_020753653.2">
    <property type="nucleotide sequence ID" value="XM_020897994.2"/>
</dbReference>
<dbReference type="InterPro" id="IPR011333">
    <property type="entry name" value="SKP1/BTB/POZ_sf"/>
</dbReference>
<dbReference type="SUPFAM" id="SSF54695">
    <property type="entry name" value="POZ domain"/>
    <property type="match status" value="1"/>
</dbReference>
<evidence type="ECO:0000313" key="5">
    <source>
        <dbReference type="RefSeq" id="XP_020753653.2"/>
    </source>
</evidence>
<dbReference type="InParanoid" id="A0A6J0XWM2"/>
<keyword evidence="1" id="KW-0217">Developmental protein</keyword>
<protein>
    <submittedName>
        <fullName evidence="5">Germ cell-less protein-like 1</fullName>
    </submittedName>
</protein>
<dbReference type="PROSITE" id="PS50097">
    <property type="entry name" value="BTB"/>
    <property type="match status" value="1"/>
</dbReference>
<evidence type="ECO:0000256" key="1">
    <source>
        <dbReference type="ARBA" id="ARBA00022473"/>
    </source>
</evidence>
<dbReference type="InterPro" id="IPR000210">
    <property type="entry name" value="BTB/POZ_dom"/>
</dbReference>
<evidence type="ECO:0000256" key="2">
    <source>
        <dbReference type="SAM" id="MobiDB-lite"/>
    </source>
</evidence>
<feature type="region of interest" description="Disordered" evidence="2">
    <location>
        <begin position="1"/>
        <end position="72"/>
    </location>
</feature>
<dbReference type="PANTHER" id="PTHR23231">
    <property type="entry name" value="GERM CELL-LESS PROTEIN"/>
    <property type="match status" value="1"/>
</dbReference>
<reference evidence="4" key="1">
    <citation type="journal article" date="2022" name="J. Hered.">
        <title>A De Novo Chromosome-Level Genome Assembly of the White-Tailed Deer, Odocoileus Virginianus.</title>
        <authorList>
            <person name="London E.W."/>
            <person name="Roca A.L."/>
            <person name="Novakofski J.E."/>
            <person name="Mateus-Pinilla N.E."/>
        </authorList>
    </citation>
    <scope>NUCLEOTIDE SEQUENCE [LARGE SCALE GENOMIC DNA]</scope>
</reference>
<proteinExistence type="predicted"/>
<dbReference type="Proteomes" id="UP001652640">
    <property type="component" value="Chromosome X"/>
</dbReference>
<dbReference type="Gene3D" id="3.30.710.10">
    <property type="entry name" value="Potassium Channel Kv1.1, Chain A"/>
    <property type="match status" value="1"/>
</dbReference>
<dbReference type="CDD" id="cd18495">
    <property type="entry name" value="BACK_GCL"/>
    <property type="match status" value="1"/>
</dbReference>
<dbReference type="GeneID" id="110139860"/>
<reference evidence="5" key="2">
    <citation type="submission" date="2025-08" db="UniProtKB">
        <authorList>
            <consortium name="RefSeq"/>
        </authorList>
    </citation>
    <scope>IDENTIFICATION</scope>
    <source>
        <tissue evidence="5">Tongue muscle</tissue>
    </source>
</reference>
<dbReference type="GO" id="GO:0005634">
    <property type="term" value="C:nucleus"/>
    <property type="evidence" value="ECO:0007669"/>
    <property type="project" value="TreeGrafter"/>
</dbReference>
<keyword evidence="4" id="KW-1185">Reference proteome</keyword>
<dbReference type="GO" id="GO:0007281">
    <property type="term" value="P:germ cell development"/>
    <property type="evidence" value="ECO:0007669"/>
    <property type="project" value="InterPro"/>
</dbReference>
<dbReference type="SMART" id="SM00225">
    <property type="entry name" value="BTB"/>
    <property type="match status" value="1"/>
</dbReference>
<name>A0A6J0XWM2_ODOVR</name>
<evidence type="ECO:0000259" key="3">
    <source>
        <dbReference type="PROSITE" id="PS50097"/>
    </source>
</evidence>
<sequence>MGLLNSRILQCREFSTEEPQQPEPQAGPSYVSGPEPQAGPSYVSGSRKRKRSTGPGLGPESERSHTFPDQEEDLQQVVCTSQGKKVKITSEHAYQTLFLNGEASDIKIRALGKVWCLHKMFLRQSNYFVTMFRDSWEECPEDIIDLEINDQNINVDSLDFVLGWLYRNEYVFIEPLQVLGVLATACLFQVEDLIQQCDTTMEETINVKTVCSFYGAAETYGLHSVKTGCFEWLLHNLMTHPSVELYKELSIDLMNMVISSPNLFVMQKEIDIYTTLKQWMFLRLNPGWKGTVRQLLLKANNWFSMHREQSASMSFLETEQGIAFQPVFKNLRFHHILCDLASTRAIEQDALIPSEWLSCVYKQQWFTLLRAQQYREIGPRDISVTELEEYSMRCGKKIVRDGKYSWKWSGYNFGVHLYVIYTNHYIIFKRSAFSKPHGGSICLQPQRNIAFRLTLVYFDSNGKLSFRKTTGYKILTFEKNEEIIVMKLNSIPLSFPLYIFCNFLFMSLENPGN</sequence>
<dbReference type="Pfam" id="PF00651">
    <property type="entry name" value="BTB"/>
    <property type="match status" value="1"/>
</dbReference>
<dbReference type="KEGG" id="ovr:110139860"/>
<accession>A0A6J0XWM2</accession>
<evidence type="ECO:0000313" key="4">
    <source>
        <dbReference type="Proteomes" id="UP001652640"/>
    </source>
</evidence>
<dbReference type="PANTHER" id="PTHR23231:SF3">
    <property type="entry name" value="BTB DOMAIN CONTAINING 35, FAMILY MEMBER 10-RELATED"/>
    <property type="match status" value="1"/>
</dbReference>
<gene>
    <name evidence="5" type="primary">LOC110139860</name>
</gene>
<dbReference type="OrthoDB" id="6359943at2759"/>
<organism evidence="4 5">
    <name type="scientific">Odocoileus virginianus</name>
    <name type="common">White-tailed deer</name>
    <dbReference type="NCBI Taxonomy" id="9874"/>
    <lineage>
        <taxon>Eukaryota</taxon>
        <taxon>Metazoa</taxon>
        <taxon>Chordata</taxon>
        <taxon>Craniata</taxon>
        <taxon>Vertebrata</taxon>
        <taxon>Euteleostomi</taxon>
        <taxon>Mammalia</taxon>
        <taxon>Eutheria</taxon>
        <taxon>Laurasiatheria</taxon>
        <taxon>Artiodactyla</taxon>
        <taxon>Ruminantia</taxon>
        <taxon>Pecora</taxon>
        <taxon>Cervidae</taxon>
        <taxon>Odocoileinae</taxon>
        <taxon>Odocoileus</taxon>
    </lineage>
</organism>
<feature type="domain" description="BTB" evidence="3">
    <location>
        <begin position="104"/>
        <end position="174"/>
    </location>
</feature>